<dbReference type="AlphaFoldDB" id="N1S2X0"/>
<reference evidence="2" key="2">
    <citation type="journal article" date="2014" name="PLoS ONE">
        <title>Genome and Transcriptome Analysis of the Fungal Pathogen Fusarium oxysporum f. sp. cubense Causing Banana Vascular Wilt Disease.</title>
        <authorList>
            <person name="Guo L."/>
            <person name="Han L."/>
            <person name="Yang L."/>
            <person name="Zeng H."/>
            <person name="Fan D."/>
            <person name="Zhu Y."/>
            <person name="Feng Y."/>
            <person name="Wang G."/>
            <person name="Peng C."/>
            <person name="Jiang X."/>
            <person name="Zhou D."/>
            <person name="Ni P."/>
            <person name="Liang C."/>
            <person name="Liu L."/>
            <person name="Wang J."/>
            <person name="Mao C."/>
            <person name="Fang X."/>
            <person name="Peng M."/>
            <person name="Huang J."/>
        </authorList>
    </citation>
    <scope>NUCLEOTIDE SEQUENCE [LARGE SCALE GENOMIC DNA]</scope>
    <source>
        <strain evidence="2">race 4</strain>
    </source>
</reference>
<accession>N1S2X0</accession>
<reference evidence="2" key="1">
    <citation type="submission" date="2012-09" db="EMBL/GenBank/DDBJ databases">
        <title>Genome sequencing and comparative transcriptomics of race 1 and race 4 of banana pathogen: Fusarium oxysporum f. sp. cubense.</title>
        <authorList>
            <person name="Fang X."/>
            <person name="Huang J."/>
        </authorList>
    </citation>
    <scope>NUCLEOTIDE SEQUENCE [LARGE SCALE GENOMIC DNA]</scope>
    <source>
        <strain evidence="2">race 4</strain>
    </source>
</reference>
<sequence length="111" mass="12272">MGQSPVSSFQTPSRLERLKLGHCYFTASEKRLGAAISRVDTLSIQCLCLAGPVQALRLFHAAGSSLQILLSTKFAALHCYDLLDQLLTILQQPVFGGRRFPTHLQPILDMF</sequence>
<protein>
    <submittedName>
        <fullName evidence="1">Uncharacterized protein</fullName>
    </submittedName>
</protein>
<proteinExistence type="predicted"/>
<dbReference type="STRING" id="1229665.N1S2X0"/>
<dbReference type="EMBL" id="KB726269">
    <property type="protein sequence ID" value="EMT72429.1"/>
    <property type="molecule type" value="Genomic_DNA"/>
</dbReference>
<dbReference type="HOGENOM" id="CLU_137486_0_0_1"/>
<keyword evidence="2" id="KW-1185">Reference proteome</keyword>
<name>N1S2X0_FUSC4</name>
<organism evidence="1 2">
    <name type="scientific">Fusarium oxysporum f. sp. cubense (strain race 4)</name>
    <name type="common">Panama disease fungus</name>
    <dbReference type="NCBI Taxonomy" id="2502994"/>
    <lineage>
        <taxon>Eukaryota</taxon>
        <taxon>Fungi</taxon>
        <taxon>Dikarya</taxon>
        <taxon>Ascomycota</taxon>
        <taxon>Pezizomycotina</taxon>
        <taxon>Sordariomycetes</taxon>
        <taxon>Hypocreomycetidae</taxon>
        <taxon>Hypocreales</taxon>
        <taxon>Nectriaceae</taxon>
        <taxon>Fusarium</taxon>
        <taxon>Fusarium oxysporum species complex</taxon>
    </lineage>
</organism>
<gene>
    <name evidence="1" type="ORF">FOC4_g10001579</name>
</gene>
<dbReference type="OrthoDB" id="4356994at2759"/>
<evidence type="ECO:0000313" key="1">
    <source>
        <dbReference type="EMBL" id="EMT72429.1"/>
    </source>
</evidence>
<evidence type="ECO:0000313" key="2">
    <source>
        <dbReference type="Proteomes" id="UP000016929"/>
    </source>
</evidence>
<dbReference type="Proteomes" id="UP000016929">
    <property type="component" value="Unassembled WGS sequence"/>
</dbReference>